<dbReference type="STRING" id="94208.A0A2S4L6I1"/>
<organism evidence="3 4">
    <name type="scientific">Tolypocladium paradoxum</name>
    <dbReference type="NCBI Taxonomy" id="94208"/>
    <lineage>
        <taxon>Eukaryota</taxon>
        <taxon>Fungi</taxon>
        <taxon>Dikarya</taxon>
        <taxon>Ascomycota</taxon>
        <taxon>Pezizomycotina</taxon>
        <taxon>Sordariomycetes</taxon>
        <taxon>Hypocreomycetidae</taxon>
        <taxon>Hypocreales</taxon>
        <taxon>Ophiocordycipitaceae</taxon>
        <taxon>Tolypocladium</taxon>
    </lineage>
</organism>
<dbReference type="PANTHER" id="PTHR38426">
    <property type="entry name" value="MAINTENANCE OF TELOMERE CAPPING PROTEIN 4"/>
    <property type="match status" value="1"/>
</dbReference>
<accession>A0A2S4L6I1</accession>
<feature type="compositionally biased region" description="Basic and acidic residues" evidence="1">
    <location>
        <begin position="788"/>
        <end position="798"/>
    </location>
</feature>
<feature type="transmembrane region" description="Helical" evidence="2">
    <location>
        <begin position="1198"/>
        <end position="1225"/>
    </location>
</feature>
<feature type="compositionally biased region" description="Polar residues" evidence="1">
    <location>
        <begin position="720"/>
        <end position="736"/>
    </location>
</feature>
<dbReference type="InterPro" id="IPR038769">
    <property type="entry name" value="MTC4"/>
</dbReference>
<dbReference type="AlphaFoldDB" id="A0A2S4L6I1"/>
<keyword evidence="2" id="KW-0472">Membrane</keyword>
<dbReference type="OrthoDB" id="5402622at2759"/>
<sequence>MAHHNAAQPQGHGEALHGLAATPENRSRTSYETGESSTSGSLLDATPPVDDSLALPLSSSPGGVQPGSAIPAPTRQGGSTRRKLRHRSGAGFLLQDKVAGERDVSHRRSVRDASHPKATASPEPQTPESSRPNAARDNKLELPSGATSSRQTTTSPQSSRSKPSGGSTHDAADAQLPRQSSLQHVAAGLDVDSAQIVNMALNLSESRRIASRRNISRGTPPRLTPVPDGSSGSNLRQHLQQQRRSSRNMSPKPNQAPSPRLSSGARLNSPLQPAFDAGHDGQYRYHFSTSTLSRAQKAKEHLELMAQYRRLLDTLPPLKPGFERRRTASPPTSPIGNNRAIKSGSQNNAAPAMGRQYNPLQYIRNRKVRARERKVIDGERQGFGDVEDVRLWVDKICSQPSSLNVYSDEGEPAVPAFPGADGPEGPTSPDAASRAAARVRRPRVDWFIEPCDMIADAYWLEQEQHKHLIEDRQWRKIFPPTASISRPMSRETDGLSNALPPFSLQAESPPDVRSSGITKVDSGLSHSSTRDRAKQKLQNIRAFPHRHSGPLHSHHHDFMRLKKDSASDLSGSENEGKNDANRTIRLGRSGTISSNANDLLEKQMRDMVAKEAREREPAEEAADNDICSPPVMTPERNPLSQPSSRFHSRKGSMVDTSDSDRHAVPDRSTLGSPPRYTLGQQGAGLADQPLRQSIEKTSSMPTSPELRAASDGAELGIIGTQLSSPRSRAGSPNRTPLSRIKHTVRDRNSDAENPEQSAERRTFAQEASLPADKTPPPKSRQSSPIKKSVSERQSEPWKMHQSSGSLRLRPEDQAVGLRGIFKGPRLDTVIRGGVSKLGDMLWRKDGSIESTPELESTDESETERARGRQRPSLSLSRRPSKRAQDEDRHPSRHFLDSMPEFHHVPGIHHTRSAGDSYREATPFESASHSRQSSRLDLLKPPRIDARNSSSSVSPPGTRKARPGDSDASESESWQGSVLEGVRDADKRLNYALEPPGADEIGRRRSRHWSIADKGCGTQQTRLSRREIARMRALILSSGIKAMEINRRASELHKPFGNENLAVKGMPVRTSCGSVGWTDIAKLCPDRTQLCVQPVTYCELYPLAASTLGGTIQASGQRWQLSADRFANDTSPELKRRIGAVRSRLVDDLLGMTRSAADEADETSRDLALGQPLKVKHVVDIIEKMLRRRRRRLRWVRRALWLTVEWLLVGFMWYVWFVVMILRVFLGVGKGVWRGVRWLLWM</sequence>
<feature type="region of interest" description="Disordered" evidence="1">
    <location>
        <begin position="404"/>
        <end position="436"/>
    </location>
</feature>
<feature type="region of interest" description="Disordered" evidence="1">
    <location>
        <begin position="211"/>
        <end position="279"/>
    </location>
</feature>
<dbReference type="Proteomes" id="UP000237481">
    <property type="component" value="Unassembled WGS sequence"/>
</dbReference>
<feature type="region of interest" description="Disordered" evidence="1">
    <location>
        <begin position="483"/>
        <end position="535"/>
    </location>
</feature>
<feature type="compositionally biased region" description="Basic and acidic residues" evidence="1">
    <location>
        <begin position="608"/>
        <end position="618"/>
    </location>
</feature>
<feature type="compositionally biased region" description="Polar residues" evidence="1">
    <location>
        <begin position="924"/>
        <end position="934"/>
    </location>
</feature>
<keyword evidence="4" id="KW-1185">Reference proteome</keyword>
<evidence type="ECO:0000313" key="4">
    <source>
        <dbReference type="Proteomes" id="UP000237481"/>
    </source>
</evidence>
<evidence type="ECO:0000313" key="3">
    <source>
        <dbReference type="EMBL" id="POR38056.1"/>
    </source>
</evidence>
<feature type="compositionally biased region" description="Low complexity" evidence="1">
    <location>
        <begin position="147"/>
        <end position="168"/>
    </location>
</feature>
<feature type="compositionally biased region" description="Low complexity" evidence="1">
    <location>
        <begin position="28"/>
        <end position="63"/>
    </location>
</feature>
<evidence type="ECO:0000256" key="1">
    <source>
        <dbReference type="SAM" id="MobiDB-lite"/>
    </source>
</evidence>
<keyword evidence="2" id="KW-0812">Transmembrane</keyword>
<comment type="caution">
    <text evidence="3">The sequence shown here is derived from an EMBL/GenBank/DDBJ whole genome shotgun (WGS) entry which is preliminary data.</text>
</comment>
<feature type="region of interest" description="Disordered" evidence="1">
    <location>
        <begin position="1"/>
        <end position="180"/>
    </location>
</feature>
<feature type="compositionally biased region" description="Basic and acidic residues" evidence="1">
    <location>
        <begin position="882"/>
        <end position="903"/>
    </location>
</feature>
<feature type="compositionally biased region" description="Basic and acidic residues" evidence="1">
    <location>
        <begin position="98"/>
        <end position="115"/>
    </location>
</feature>
<feature type="region of interest" description="Disordered" evidence="1">
    <location>
        <begin position="608"/>
        <end position="811"/>
    </location>
</feature>
<evidence type="ECO:0008006" key="5">
    <source>
        <dbReference type="Google" id="ProtNLM"/>
    </source>
</evidence>
<reference evidence="3 4" key="1">
    <citation type="submission" date="2018-01" db="EMBL/GenBank/DDBJ databases">
        <title>Harnessing the power of phylogenomics to disentangle the directionality and signatures of interkingdom host jumping in the parasitic fungal genus Tolypocladium.</title>
        <authorList>
            <person name="Quandt C.A."/>
            <person name="Patterson W."/>
            <person name="Spatafora J.W."/>
        </authorList>
    </citation>
    <scope>NUCLEOTIDE SEQUENCE [LARGE SCALE GENOMIC DNA]</scope>
    <source>
        <strain evidence="3 4">NRBC 100945</strain>
    </source>
</reference>
<name>A0A2S4L6I1_9HYPO</name>
<evidence type="ECO:0000256" key="2">
    <source>
        <dbReference type="SAM" id="Phobius"/>
    </source>
</evidence>
<feature type="compositionally biased region" description="Polar residues" evidence="1">
    <location>
        <begin position="122"/>
        <end position="132"/>
    </location>
</feature>
<keyword evidence="2" id="KW-1133">Transmembrane helix</keyword>
<feature type="region of interest" description="Disordered" evidence="1">
    <location>
        <begin position="316"/>
        <end position="352"/>
    </location>
</feature>
<gene>
    <name evidence="3" type="ORF">TPAR_01780</name>
</gene>
<proteinExistence type="predicted"/>
<feature type="compositionally biased region" description="Basic and acidic residues" evidence="1">
    <location>
        <begin position="936"/>
        <end position="945"/>
    </location>
</feature>
<dbReference type="PANTHER" id="PTHR38426:SF1">
    <property type="entry name" value="MAINTENANCE OF TELOMERE CAPPING PROTEIN 4"/>
    <property type="match status" value="1"/>
</dbReference>
<feature type="region of interest" description="Disordered" evidence="1">
    <location>
        <begin position="834"/>
        <end position="978"/>
    </location>
</feature>
<dbReference type="EMBL" id="PKSG01000179">
    <property type="protein sequence ID" value="POR38056.1"/>
    <property type="molecule type" value="Genomic_DNA"/>
</dbReference>
<feature type="region of interest" description="Disordered" evidence="1">
    <location>
        <begin position="564"/>
        <end position="585"/>
    </location>
</feature>
<feature type="compositionally biased region" description="Polar residues" evidence="1">
    <location>
        <begin position="248"/>
        <end position="271"/>
    </location>
</feature>
<protein>
    <recommendedName>
        <fullName evidence="5">Maintenance of telomere capping protein 4</fullName>
    </recommendedName>
</protein>